<evidence type="ECO:0000313" key="3">
    <source>
        <dbReference type="Proteomes" id="UP000075670"/>
    </source>
</evidence>
<dbReference type="Proteomes" id="UP000075670">
    <property type="component" value="Unassembled WGS sequence"/>
</dbReference>
<feature type="transmembrane region" description="Helical" evidence="1">
    <location>
        <begin position="53"/>
        <end position="71"/>
    </location>
</feature>
<name>A0A151ASN9_9FIRM</name>
<reference evidence="2 3" key="1">
    <citation type="submission" date="2016-02" db="EMBL/GenBank/DDBJ databases">
        <title>Genome sequence of Moorella mulderi DSM 14980.</title>
        <authorList>
            <person name="Poehlein A."/>
            <person name="Daniel R."/>
        </authorList>
    </citation>
    <scope>NUCLEOTIDE SEQUENCE [LARGE SCALE GENOMIC DNA]</scope>
    <source>
        <strain evidence="2 3">DSM 14980</strain>
    </source>
</reference>
<comment type="caution">
    <text evidence="2">The sequence shown here is derived from an EMBL/GenBank/DDBJ whole genome shotgun (WGS) entry which is preliminary data.</text>
</comment>
<evidence type="ECO:0000313" key="2">
    <source>
        <dbReference type="EMBL" id="KYH30659.1"/>
    </source>
</evidence>
<feature type="transmembrane region" description="Helical" evidence="1">
    <location>
        <begin position="22"/>
        <end position="47"/>
    </location>
</feature>
<keyword evidence="1" id="KW-0812">Transmembrane</keyword>
<keyword evidence="3" id="KW-1185">Reference proteome</keyword>
<dbReference type="RefSeq" id="WP_062286111.1">
    <property type="nucleotide sequence ID" value="NZ_LTBC01000024.1"/>
</dbReference>
<proteinExistence type="predicted"/>
<dbReference type="EMBL" id="LTBC01000024">
    <property type="protein sequence ID" value="KYH30659.1"/>
    <property type="molecule type" value="Genomic_DNA"/>
</dbReference>
<gene>
    <name evidence="2" type="ORF">MOMUL_29920</name>
</gene>
<keyword evidence="1" id="KW-0472">Membrane</keyword>
<keyword evidence="1" id="KW-1133">Transmembrane helix</keyword>
<evidence type="ECO:0008006" key="4">
    <source>
        <dbReference type="Google" id="ProtNLM"/>
    </source>
</evidence>
<protein>
    <recommendedName>
        <fullName evidence="4">Spore cortex protein YabQ</fullName>
    </recommendedName>
</protein>
<accession>A0A151ASN9</accession>
<evidence type="ECO:0000256" key="1">
    <source>
        <dbReference type="SAM" id="Phobius"/>
    </source>
</evidence>
<dbReference type="PATRIC" id="fig|1122241.3.peg.3187"/>
<organism evidence="2 3">
    <name type="scientific">Moorella mulderi DSM 14980</name>
    <dbReference type="NCBI Taxonomy" id="1122241"/>
    <lineage>
        <taxon>Bacteria</taxon>
        <taxon>Bacillati</taxon>
        <taxon>Bacillota</taxon>
        <taxon>Clostridia</taxon>
        <taxon>Neomoorellales</taxon>
        <taxon>Neomoorellaceae</taxon>
        <taxon>Neomoorella</taxon>
    </lineage>
</organism>
<sequence>MYDVSLFPVIDIISVVMQIEKLALGMMVLIVLAAAVRFTLWAALSFLIPVPRLGGLVADVITFSMCLLLYASGRGPAAVMWGFRVAQTLFPSLVGRLTSLTGLLGPGGF</sequence>
<dbReference type="AlphaFoldDB" id="A0A151ASN9"/>